<evidence type="ECO:0000259" key="6">
    <source>
        <dbReference type="Pfam" id="PF00107"/>
    </source>
</evidence>
<dbReference type="AlphaFoldDB" id="A0A2Z5G4A2"/>
<dbReference type="InterPro" id="IPR013154">
    <property type="entry name" value="ADH-like_N"/>
</dbReference>
<dbReference type="InterPro" id="IPR013149">
    <property type="entry name" value="ADH-like_C"/>
</dbReference>
<dbReference type="InterPro" id="IPR011032">
    <property type="entry name" value="GroES-like_sf"/>
</dbReference>
<proteinExistence type="inferred from homology"/>
<dbReference type="Gene3D" id="3.40.50.720">
    <property type="entry name" value="NAD(P)-binding Rossmann-like Domain"/>
    <property type="match status" value="1"/>
</dbReference>
<dbReference type="Proteomes" id="UP000253606">
    <property type="component" value="Chromosome"/>
</dbReference>
<evidence type="ECO:0000256" key="4">
    <source>
        <dbReference type="ARBA" id="ARBA00023002"/>
    </source>
</evidence>
<dbReference type="Pfam" id="PF00107">
    <property type="entry name" value="ADH_zinc_N"/>
    <property type="match status" value="1"/>
</dbReference>
<name>A0A2Z5G4A2_9BACT</name>
<keyword evidence="4" id="KW-0560">Oxidoreductase</keyword>
<dbReference type="GO" id="GO:0008270">
    <property type="term" value="F:zinc ion binding"/>
    <property type="evidence" value="ECO:0007669"/>
    <property type="project" value="InterPro"/>
</dbReference>
<dbReference type="SUPFAM" id="SSF51735">
    <property type="entry name" value="NAD(P)-binding Rossmann-fold domains"/>
    <property type="match status" value="1"/>
</dbReference>
<dbReference type="InterPro" id="IPR036291">
    <property type="entry name" value="NAD(P)-bd_dom_sf"/>
</dbReference>
<evidence type="ECO:0000259" key="7">
    <source>
        <dbReference type="Pfam" id="PF08240"/>
    </source>
</evidence>
<dbReference type="RefSeq" id="WP_114208822.1">
    <property type="nucleotide sequence ID" value="NZ_CP030840.1"/>
</dbReference>
<dbReference type="Pfam" id="PF08240">
    <property type="entry name" value="ADH_N"/>
    <property type="match status" value="1"/>
</dbReference>
<accession>A0A2Z5G4A2</accession>
<dbReference type="GO" id="GO:0016491">
    <property type="term" value="F:oxidoreductase activity"/>
    <property type="evidence" value="ECO:0007669"/>
    <property type="project" value="UniProtKB-KW"/>
</dbReference>
<gene>
    <name evidence="8" type="ORF">ACPOL_4668</name>
</gene>
<dbReference type="EMBL" id="CP030840">
    <property type="protein sequence ID" value="AXC13938.1"/>
    <property type="molecule type" value="Genomic_DNA"/>
</dbReference>
<feature type="domain" description="Alcohol dehydrogenase-like C-terminal" evidence="6">
    <location>
        <begin position="189"/>
        <end position="317"/>
    </location>
</feature>
<organism evidence="8 9">
    <name type="scientific">Acidisarcina polymorpha</name>
    <dbReference type="NCBI Taxonomy" id="2211140"/>
    <lineage>
        <taxon>Bacteria</taxon>
        <taxon>Pseudomonadati</taxon>
        <taxon>Acidobacteriota</taxon>
        <taxon>Terriglobia</taxon>
        <taxon>Terriglobales</taxon>
        <taxon>Acidobacteriaceae</taxon>
        <taxon>Acidisarcina</taxon>
    </lineage>
</organism>
<dbReference type="InterPro" id="IPR002328">
    <property type="entry name" value="ADH_Zn_CS"/>
</dbReference>
<sequence length="360" mass="37858">MIATYYNERAEVRVGDLPQPKLLNPGDAIVRVTLAGICGADLEFTQNGPEVGYKPGMRTGHEFVGVVEEVGKDVTVVKPGDRVVASAGFVDGECFYCKLGQYPACEHFGLFGSPMFLEHGGEDVQGGQSEFVRVPYANGTLFKLPESLSGGADDTRVLPLGDNFSTGFHGAVNARIQPGETVVVFGDGAVGLSTVMAATLFGPAAIVLIGRHDCRLELGNKAGATHVLNANNADAVAYVKEQTDGRGAASVIDTIGGRSSLTQTLEVARAGASISVTGLGHLFAPVDAPYSAAAFRNLHIHTGIVTVNTYVNRLLPLVESGRIDPSIIFTDILPLAEAVRGYALMRDRSAGTVKVALRNC</sequence>
<evidence type="ECO:0000256" key="5">
    <source>
        <dbReference type="RuleBase" id="RU361277"/>
    </source>
</evidence>
<comment type="cofactor">
    <cofactor evidence="1 5">
        <name>Zn(2+)</name>
        <dbReference type="ChEBI" id="CHEBI:29105"/>
    </cofactor>
</comment>
<dbReference type="OrthoDB" id="9769198at2"/>
<evidence type="ECO:0000313" key="8">
    <source>
        <dbReference type="EMBL" id="AXC13938.1"/>
    </source>
</evidence>
<dbReference type="PROSITE" id="PS00059">
    <property type="entry name" value="ADH_ZINC"/>
    <property type="match status" value="1"/>
</dbReference>
<dbReference type="PANTHER" id="PTHR42813">
    <property type="entry name" value="ZINC-TYPE ALCOHOL DEHYDROGENASE-LIKE"/>
    <property type="match status" value="1"/>
</dbReference>
<evidence type="ECO:0000256" key="2">
    <source>
        <dbReference type="ARBA" id="ARBA00022723"/>
    </source>
</evidence>
<keyword evidence="2 5" id="KW-0479">Metal-binding</keyword>
<evidence type="ECO:0000256" key="1">
    <source>
        <dbReference type="ARBA" id="ARBA00001947"/>
    </source>
</evidence>
<evidence type="ECO:0000256" key="3">
    <source>
        <dbReference type="ARBA" id="ARBA00022833"/>
    </source>
</evidence>
<protein>
    <submittedName>
        <fullName evidence="8">Threonine dehydrogenase</fullName>
    </submittedName>
</protein>
<keyword evidence="3 5" id="KW-0862">Zinc</keyword>
<keyword evidence="9" id="KW-1185">Reference proteome</keyword>
<dbReference type="PANTHER" id="PTHR42813:SF2">
    <property type="entry name" value="DEHYDROGENASE, ZINC-CONTAINING, PUTATIVE (AFU_ORTHOLOGUE AFUA_2G02810)-RELATED"/>
    <property type="match status" value="1"/>
</dbReference>
<reference evidence="8 9" key="1">
    <citation type="journal article" date="2018" name="Front. Microbiol.">
        <title>Hydrolytic Capabilities as a Key to Environmental Success: Chitinolytic and Cellulolytic Acidobacteria From Acidic Sub-arctic Soils and Boreal Peatlands.</title>
        <authorList>
            <person name="Belova S.E."/>
            <person name="Ravin N.V."/>
            <person name="Pankratov T.A."/>
            <person name="Rakitin A.L."/>
            <person name="Ivanova A.A."/>
            <person name="Beletsky A.V."/>
            <person name="Mardanov A.V."/>
            <person name="Sinninghe Damste J.S."/>
            <person name="Dedysh S.N."/>
        </authorList>
    </citation>
    <scope>NUCLEOTIDE SEQUENCE [LARGE SCALE GENOMIC DNA]</scope>
    <source>
        <strain evidence="8 9">SBC82</strain>
    </source>
</reference>
<dbReference type="KEGG" id="abas:ACPOL_4668"/>
<comment type="similarity">
    <text evidence="5">Belongs to the zinc-containing alcohol dehydrogenase family.</text>
</comment>
<dbReference type="SUPFAM" id="SSF50129">
    <property type="entry name" value="GroES-like"/>
    <property type="match status" value="1"/>
</dbReference>
<evidence type="ECO:0000313" key="9">
    <source>
        <dbReference type="Proteomes" id="UP000253606"/>
    </source>
</evidence>
<feature type="domain" description="Alcohol dehydrogenase-like N-terminal" evidence="7">
    <location>
        <begin position="25"/>
        <end position="145"/>
    </location>
</feature>
<dbReference type="Gene3D" id="3.90.180.10">
    <property type="entry name" value="Medium-chain alcohol dehydrogenases, catalytic domain"/>
    <property type="match status" value="1"/>
</dbReference>